<evidence type="ECO:0000313" key="1">
    <source>
        <dbReference type="EMBL" id="ANB75322.1"/>
    </source>
</evidence>
<proteinExistence type="predicted"/>
<gene>
    <name evidence="1" type="ORF">AYM40_23330</name>
</gene>
<dbReference type="KEGG" id="buz:AYM40_23330"/>
<dbReference type="AlphaFoldDB" id="A0A160FRC0"/>
<dbReference type="EMBL" id="CP014579">
    <property type="protein sequence ID" value="ANB75322.1"/>
    <property type="molecule type" value="Genomic_DNA"/>
</dbReference>
<evidence type="ECO:0000313" key="2">
    <source>
        <dbReference type="Proteomes" id="UP000076852"/>
    </source>
</evidence>
<protein>
    <submittedName>
        <fullName evidence="1">Uncharacterized protein</fullName>
    </submittedName>
</protein>
<dbReference type="Proteomes" id="UP000076852">
    <property type="component" value="Chromosome 2"/>
</dbReference>
<reference evidence="1 2" key="1">
    <citation type="journal article" date="2016" name="Gene">
        <title>PacBio SMRT assembly of a complex multi-replicon genome reveals chlorocatechol degradative operon in a region of genome plasticity.</title>
        <authorList>
            <person name="Ricker N."/>
            <person name="Shen S.Y."/>
            <person name="Goordial J."/>
            <person name="Jin S."/>
            <person name="Fulthorpe R.R."/>
        </authorList>
    </citation>
    <scope>NUCLEOTIDE SEQUENCE [LARGE SCALE GENOMIC DNA]</scope>
    <source>
        <strain evidence="1 2">OLGA172</strain>
    </source>
</reference>
<sequence>MQSARIEQLEQRAAVRALAFAGAARRPPRAGGEITVESAAAPAERVTAVGISMFCSHLSE</sequence>
<name>A0A160FRC0_9BURK</name>
<accession>A0A160FRC0</accession>
<organism evidence="1 2">
    <name type="scientific">Paraburkholderia phytofirmans OLGA172</name>
    <dbReference type="NCBI Taxonomy" id="1417228"/>
    <lineage>
        <taxon>Bacteria</taxon>
        <taxon>Pseudomonadati</taxon>
        <taxon>Pseudomonadota</taxon>
        <taxon>Betaproteobacteria</taxon>
        <taxon>Burkholderiales</taxon>
        <taxon>Burkholderiaceae</taxon>
        <taxon>Paraburkholderia</taxon>
    </lineage>
</organism>
<dbReference type="STRING" id="1804984.AYM40_23330"/>
<keyword evidence="2" id="KW-1185">Reference proteome</keyword>